<dbReference type="PANTHER" id="PTHR33108:SF14">
    <property type="entry name" value="OS01G0745000 PROTEIN"/>
    <property type="match status" value="1"/>
</dbReference>
<dbReference type="AlphaFoldDB" id="A0AAD8MD32"/>
<reference evidence="1" key="2">
    <citation type="submission" date="2023-05" db="EMBL/GenBank/DDBJ databases">
        <authorList>
            <person name="Schelkunov M.I."/>
        </authorList>
    </citation>
    <scope>NUCLEOTIDE SEQUENCE</scope>
    <source>
        <strain evidence="1">Hsosn_3</strain>
        <tissue evidence="1">Leaf</tissue>
    </source>
</reference>
<dbReference type="EMBL" id="JAUIZM010000008">
    <property type="protein sequence ID" value="KAK1367803.1"/>
    <property type="molecule type" value="Genomic_DNA"/>
</dbReference>
<evidence type="ECO:0000313" key="2">
    <source>
        <dbReference type="Proteomes" id="UP001237642"/>
    </source>
</evidence>
<name>A0AAD8MD32_9APIA</name>
<accession>A0AAD8MD32</accession>
<dbReference type="Pfam" id="PF07911">
    <property type="entry name" value="DUF1677"/>
    <property type="match status" value="1"/>
</dbReference>
<keyword evidence="1" id="KW-0675">Receptor</keyword>
<keyword evidence="2" id="KW-1185">Reference proteome</keyword>
<dbReference type="InterPro" id="IPR012876">
    <property type="entry name" value="DUF1677_pln"/>
</dbReference>
<dbReference type="Proteomes" id="UP001237642">
    <property type="component" value="Unassembled WGS sequence"/>
</dbReference>
<protein>
    <submittedName>
        <fullName evidence="1">Taste receptor type 1 member 2 like</fullName>
    </submittedName>
</protein>
<sequence length="162" mass="18320">MEKGKALQSIEEYSHQDLQKAVADFSSDMNQKAEDFETLTRMDEVMLAACECCGLEEDCTPKYISKVKTSHSGKWLCGLCSEVVKEKMLKAPLTEMDEAVSNQRSFCQDFNTTTRLNPKLSLTFSMKEIVKRSCESRNCCTTTSSDKLKINRSRSCISKIDI</sequence>
<gene>
    <name evidence="1" type="ORF">POM88_033895</name>
</gene>
<organism evidence="1 2">
    <name type="scientific">Heracleum sosnowskyi</name>
    <dbReference type="NCBI Taxonomy" id="360622"/>
    <lineage>
        <taxon>Eukaryota</taxon>
        <taxon>Viridiplantae</taxon>
        <taxon>Streptophyta</taxon>
        <taxon>Embryophyta</taxon>
        <taxon>Tracheophyta</taxon>
        <taxon>Spermatophyta</taxon>
        <taxon>Magnoliopsida</taxon>
        <taxon>eudicotyledons</taxon>
        <taxon>Gunneridae</taxon>
        <taxon>Pentapetalae</taxon>
        <taxon>asterids</taxon>
        <taxon>campanulids</taxon>
        <taxon>Apiales</taxon>
        <taxon>Apiaceae</taxon>
        <taxon>Apioideae</taxon>
        <taxon>apioid superclade</taxon>
        <taxon>Tordylieae</taxon>
        <taxon>Tordyliinae</taxon>
        <taxon>Heracleum</taxon>
    </lineage>
</organism>
<comment type="caution">
    <text evidence="1">The sequence shown here is derived from an EMBL/GenBank/DDBJ whole genome shotgun (WGS) entry which is preliminary data.</text>
</comment>
<evidence type="ECO:0000313" key="1">
    <source>
        <dbReference type="EMBL" id="KAK1367803.1"/>
    </source>
</evidence>
<proteinExistence type="predicted"/>
<dbReference type="PANTHER" id="PTHR33108">
    <property type="entry name" value="OS01G0745000 PROTEIN"/>
    <property type="match status" value="1"/>
</dbReference>
<reference evidence="1" key="1">
    <citation type="submission" date="2023-02" db="EMBL/GenBank/DDBJ databases">
        <title>Genome of toxic invasive species Heracleum sosnowskyi carries increased number of genes despite the absence of recent whole-genome duplications.</title>
        <authorList>
            <person name="Schelkunov M."/>
            <person name="Shtratnikova V."/>
            <person name="Makarenko M."/>
            <person name="Klepikova A."/>
            <person name="Omelchenko D."/>
            <person name="Novikova G."/>
            <person name="Obukhova E."/>
            <person name="Bogdanov V."/>
            <person name="Penin A."/>
            <person name="Logacheva M."/>
        </authorList>
    </citation>
    <scope>NUCLEOTIDE SEQUENCE</scope>
    <source>
        <strain evidence="1">Hsosn_3</strain>
        <tissue evidence="1">Leaf</tissue>
    </source>
</reference>